<proteinExistence type="predicted"/>
<dbReference type="Pfam" id="PF01521">
    <property type="entry name" value="Fe-S_biosyn"/>
    <property type="match status" value="1"/>
</dbReference>
<gene>
    <name evidence="2" type="ORF">ACFO26_07740</name>
</gene>
<dbReference type="InterPro" id="IPR000361">
    <property type="entry name" value="ATAP_core_dom"/>
</dbReference>
<feature type="domain" description="Core" evidence="1">
    <location>
        <begin position="1"/>
        <end position="112"/>
    </location>
</feature>
<evidence type="ECO:0000313" key="2">
    <source>
        <dbReference type="EMBL" id="MFC4652800.1"/>
    </source>
</evidence>
<dbReference type="SUPFAM" id="SSF89360">
    <property type="entry name" value="HesB-like domain"/>
    <property type="match status" value="1"/>
</dbReference>
<organism evidence="2 3">
    <name type="scientific">Lactococcus nasutitermitis</name>
    <dbReference type="NCBI Taxonomy" id="1652957"/>
    <lineage>
        <taxon>Bacteria</taxon>
        <taxon>Bacillati</taxon>
        <taxon>Bacillota</taxon>
        <taxon>Bacilli</taxon>
        <taxon>Lactobacillales</taxon>
        <taxon>Streptococcaceae</taxon>
        <taxon>Lactococcus</taxon>
    </lineage>
</organism>
<sequence length="117" mass="13059">MELKFDETVKNKLTDLTENKPADFVLDYDYSLSDDVAADACAIVDRLRLVALDKGKVPELFDGQISTALGTVYCKEWGKRFLDEDMSMRRTSTGLIEIMGAGGQLSPNAEIVDYRTK</sequence>
<keyword evidence="3" id="KW-1185">Reference proteome</keyword>
<dbReference type="Proteomes" id="UP001595987">
    <property type="component" value="Unassembled WGS sequence"/>
</dbReference>
<name>A0ABV9JDL1_9LACT</name>
<accession>A0ABV9JDL1</accession>
<protein>
    <submittedName>
        <fullName evidence="2">Iron-sulfur cluster biosynthesis family protein</fullName>
    </submittedName>
</protein>
<comment type="caution">
    <text evidence="2">The sequence shown here is derived from an EMBL/GenBank/DDBJ whole genome shotgun (WGS) entry which is preliminary data.</text>
</comment>
<reference evidence="3" key="1">
    <citation type="journal article" date="2019" name="Int. J. Syst. Evol. Microbiol.">
        <title>The Global Catalogue of Microorganisms (GCM) 10K type strain sequencing project: providing services to taxonomists for standard genome sequencing and annotation.</title>
        <authorList>
            <consortium name="The Broad Institute Genomics Platform"/>
            <consortium name="The Broad Institute Genome Sequencing Center for Infectious Disease"/>
            <person name="Wu L."/>
            <person name="Ma J."/>
        </authorList>
    </citation>
    <scope>NUCLEOTIDE SEQUENCE [LARGE SCALE GENOMIC DNA]</scope>
    <source>
        <strain evidence="3">CCUG 63287</strain>
    </source>
</reference>
<dbReference type="InterPro" id="IPR035903">
    <property type="entry name" value="HesB-like_dom_sf"/>
</dbReference>
<evidence type="ECO:0000313" key="3">
    <source>
        <dbReference type="Proteomes" id="UP001595987"/>
    </source>
</evidence>
<dbReference type="EMBL" id="JBHSGD010000005">
    <property type="protein sequence ID" value="MFC4652800.1"/>
    <property type="molecule type" value="Genomic_DNA"/>
</dbReference>
<evidence type="ECO:0000259" key="1">
    <source>
        <dbReference type="Pfam" id="PF01521"/>
    </source>
</evidence>
<dbReference type="Gene3D" id="2.60.300.12">
    <property type="entry name" value="HesB-like domain"/>
    <property type="match status" value="1"/>
</dbReference>
<dbReference type="RefSeq" id="WP_213533079.1">
    <property type="nucleotide sequence ID" value="NZ_BOVQ01000001.1"/>
</dbReference>